<accession>A0ABP9FU94</accession>
<reference evidence="4" key="1">
    <citation type="journal article" date="2019" name="Int. J. Syst. Evol. Microbiol.">
        <title>The Global Catalogue of Microorganisms (GCM) 10K type strain sequencing project: providing services to taxonomists for standard genome sequencing and annotation.</title>
        <authorList>
            <consortium name="The Broad Institute Genomics Platform"/>
            <consortium name="The Broad Institute Genome Sequencing Center for Infectious Disease"/>
            <person name="Wu L."/>
            <person name="Ma J."/>
        </authorList>
    </citation>
    <scope>NUCLEOTIDE SEQUENCE [LARGE SCALE GENOMIC DNA]</scope>
    <source>
        <strain evidence="4">JCM 18283</strain>
    </source>
</reference>
<dbReference type="Proteomes" id="UP001501436">
    <property type="component" value="Unassembled WGS sequence"/>
</dbReference>
<comment type="caution">
    <text evidence="3">The sequence shown here is derived from an EMBL/GenBank/DDBJ whole genome shotgun (WGS) entry which is preliminary data.</text>
</comment>
<evidence type="ECO:0000313" key="3">
    <source>
        <dbReference type="EMBL" id="GAA4905718.1"/>
    </source>
</evidence>
<keyword evidence="4" id="KW-1185">Reference proteome</keyword>
<feature type="compositionally biased region" description="Low complexity" evidence="2">
    <location>
        <begin position="526"/>
        <end position="538"/>
    </location>
</feature>
<feature type="region of interest" description="Disordered" evidence="2">
    <location>
        <begin position="521"/>
        <end position="547"/>
    </location>
</feature>
<dbReference type="RefSeq" id="WP_345329367.1">
    <property type="nucleotide sequence ID" value="NZ_BAABJI010000001.1"/>
</dbReference>
<feature type="coiled-coil region" evidence="1">
    <location>
        <begin position="425"/>
        <end position="520"/>
    </location>
</feature>
<keyword evidence="1" id="KW-0175">Coiled coil</keyword>
<name>A0ABP9FU94_9SPHI</name>
<protein>
    <submittedName>
        <fullName evidence="3">Uncharacterized protein</fullName>
    </submittedName>
</protein>
<sequence length="835" mass="92934">MANFYNIEDQLKAQQQAVDELKNSLTEVISIYPKFAQGFEAGLSALGEKLPEVVESIKDLNAQNRELVASGQKPQSVLKQLASSLLSWNSVISVGITLLSVYGKEILSWVSSLLKGEQRLTAYGKALKDSRIVMGALIEVQKRGNLSAQDELIKLRLLYNATQDVTLGMTERKKAVNALQEKYPAYFNNVKDEVILAGQAKGQYDQLAQSIIATARARAAENLMVNNEQRKLTNETRAGKLNEELKAQKQQLEAARKHQKELDKVPMQVSSMGVPASANGSFGYIEINELEEKVKRTQKSIADLSTDTTLLNKQNGVLIKAVEDDVKKYGVSLLIDTKKNNAAINNSYRTTIKEQDDLFRLASQERLEEIAGQTIQTLKSYEEQIKTAEVYFNKLRAGHAKSKKDLAQIDTEQAKTLKAISNKFQQEDVAQLQRYEDELKQLKLDNIDDVTAREQARLTQETEDRNKQYQKEYKVLAERIDFREKALDNDKLSFDQIQNLNETIAQEKKLLEDMAAWKEQFDTRQQQKQNALNQQNAQPDKSQEEQDKLRNAITENEQNGKHLQALLLQQQLLDLQHQQAVTAAQKRGESVEKIEADYAAKRTVLEQDLVSAKLHAGDKLIDGILKNSKKDSAIFKAAFVAKKATAVGDIIISTRKAIMESLQAYSGIPFIGQALGIAQAAFMAAQGATSIADIVKQKPGYARGGRFMSDGRGALLSGYSRTDDTNAYLRSGEAVVVSEAMRNPWARNLVSAINVAYGGRDFSTGNASPAYALGGVYTDGGNAGRYYSQPVNDVKEMANTLAYQIINNFPPVYVDVKDINTQQSILARTVDRVNL</sequence>
<evidence type="ECO:0000313" key="4">
    <source>
        <dbReference type="Proteomes" id="UP001501436"/>
    </source>
</evidence>
<gene>
    <name evidence="3" type="ORF">GCM10023313_05490</name>
</gene>
<feature type="coiled-coil region" evidence="1">
    <location>
        <begin position="235"/>
        <end position="307"/>
    </location>
</feature>
<evidence type="ECO:0000256" key="2">
    <source>
        <dbReference type="SAM" id="MobiDB-lite"/>
    </source>
</evidence>
<evidence type="ECO:0000256" key="1">
    <source>
        <dbReference type="SAM" id="Coils"/>
    </source>
</evidence>
<proteinExistence type="predicted"/>
<dbReference type="EMBL" id="BAABJI010000001">
    <property type="protein sequence ID" value="GAA4905718.1"/>
    <property type="molecule type" value="Genomic_DNA"/>
</dbReference>
<organism evidence="3 4">
    <name type="scientific">Mucilaginibacter defluvii</name>
    <dbReference type="NCBI Taxonomy" id="1196019"/>
    <lineage>
        <taxon>Bacteria</taxon>
        <taxon>Pseudomonadati</taxon>
        <taxon>Bacteroidota</taxon>
        <taxon>Sphingobacteriia</taxon>
        <taxon>Sphingobacteriales</taxon>
        <taxon>Sphingobacteriaceae</taxon>
        <taxon>Mucilaginibacter</taxon>
    </lineage>
</organism>